<protein>
    <submittedName>
        <fullName evidence="5">Glycosyltransferase involved in cell wall bisynthesis</fullName>
    </submittedName>
</protein>
<dbReference type="EMBL" id="FNVD01000015">
    <property type="protein sequence ID" value="SEG19504.1"/>
    <property type="molecule type" value="Genomic_DNA"/>
</dbReference>
<reference evidence="5 6" key="1">
    <citation type="submission" date="2016-10" db="EMBL/GenBank/DDBJ databases">
        <authorList>
            <person name="de Groot N.N."/>
        </authorList>
    </citation>
    <scope>NUCLEOTIDE SEQUENCE [LARGE SCALE GENOMIC DNA]</scope>
    <source>
        <strain evidence="5 6">DSM 23413</strain>
    </source>
</reference>
<dbReference type="RefSeq" id="WP_235003843.1">
    <property type="nucleotide sequence ID" value="NZ_FNVD01000015.1"/>
</dbReference>
<evidence type="ECO:0000313" key="5">
    <source>
        <dbReference type="EMBL" id="SEG19504.1"/>
    </source>
</evidence>
<name>A0A1H5Y687_9RHOB</name>
<evidence type="ECO:0000256" key="1">
    <source>
        <dbReference type="ARBA" id="ARBA00006739"/>
    </source>
</evidence>
<dbReference type="GO" id="GO:0016757">
    <property type="term" value="F:glycosyltransferase activity"/>
    <property type="evidence" value="ECO:0007669"/>
    <property type="project" value="UniProtKB-KW"/>
</dbReference>
<dbReference type="InterPro" id="IPR029044">
    <property type="entry name" value="Nucleotide-diphossugar_trans"/>
</dbReference>
<keyword evidence="2" id="KW-0328">Glycosyltransferase</keyword>
<evidence type="ECO:0000256" key="2">
    <source>
        <dbReference type="ARBA" id="ARBA00022676"/>
    </source>
</evidence>
<evidence type="ECO:0000259" key="4">
    <source>
        <dbReference type="Pfam" id="PF00535"/>
    </source>
</evidence>
<dbReference type="Proteomes" id="UP000236742">
    <property type="component" value="Unassembled WGS sequence"/>
</dbReference>
<dbReference type="AlphaFoldDB" id="A0A1H5Y687"/>
<dbReference type="Gene3D" id="3.90.550.10">
    <property type="entry name" value="Spore Coat Polysaccharide Biosynthesis Protein SpsA, Chain A"/>
    <property type="match status" value="1"/>
</dbReference>
<dbReference type="SUPFAM" id="SSF53448">
    <property type="entry name" value="Nucleotide-diphospho-sugar transferases"/>
    <property type="match status" value="1"/>
</dbReference>
<dbReference type="PANTHER" id="PTHR43685">
    <property type="entry name" value="GLYCOSYLTRANSFERASE"/>
    <property type="match status" value="1"/>
</dbReference>
<gene>
    <name evidence="5" type="ORF">SAMN05421751_11512</name>
</gene>
<dbReference type="Pfam" id="PF00535">
    <property type="entry name" value="Glycos_transf_2"/>
    <property type="match status" value="1"/>
</dbReference>
<accession>A0A1H5Y687</accession>
<feature type="domain" description="Glycosyltransferase 2-like" evidence="4">
    <location>
        <begin position="13"/>
        <end position="148"/>
    </location>
</feature>
<keyword evidence="6" id="KW-1185">Reference proteome</keyword>
<proteinExistence type="inferred from homology"/>
<dbReference type="InterPro" id="IPR050834">
    <property type="entry name" value="Glycosyltransf_2"/>
</dbReference>
<keyword evidence="3 5" id="KW-0808">Transferase</keyword>
<evidence type="ECO:0000313" key="6">
    <source>
        <dbReference type="Proteomes" id="UP000236742"/>
    </source>
</evidence>
<sequence length="316" mass="34687">MTDQDPQSPRVAVLMATFQAGEDLMPQLQSLLEQSLKPARIVISDDGSTDGTRARLKSFAAQAGRDGIAVTVIDGPRRGASANFLHLLGRPEAAAVDYVALADQDDIWLPDKLRQAADLLAPHGSAPALLGTRSWEWDSATGRRHLSRPVPGPHDFRHALVQNFAGGNTMVLNRAGMALVQRAVPRVRDVAVHDWWLYQLISGAGGTILFGQEPRILYRQHPGNQIGANRGLGSKLARFVAMLRGTYRHWNDLNVAALMANADLLTDDARALLERFARDRQGGLRARLALLRETGLHRKGRINHATLWLAALLKRL</sequence>
<evidence type="ECO:0000256" key="3">
    <source>
        <dbReference type="ARBA" id="ARBA00022679"/>
    </source>
</evidence>
<dbReference type="PANTHER" id="PTHR43685:SF5">
    <property type="entry name" value="GLYCOSYLTRANSFERASE EPSE-RELATED"/>
    <property type="match status" value="1"/>
</dbReference>
<dbReference type="InterPro" id="IPR001173">
    <property type="entry name" value="Glyco_trans_2-like"/>
</dbReference>
<comment type="similarity">
    <text evidence="1">Belongs to the glycosyltransferase 2 family.</text>
</comment>
<organism evidence="5 6">
    <name type="scientific">Jhaorihella thermophila</name>
    <dbReference type="NCBI Taxonomy" id="488547"/>
    <lineage>
        <taxon>Bacteria</taxon>
        <taxon>Pseudomonadati</taxon>
        <taxon>Pseudomonadota</taxon>
        <taxon>Alphaproteobacteria</taxon>
        <taxon>Rhodobacterales</taxon>
        <taxon>Paracoccaceae</taxon>
        <taxon>Jhaorihella</taxon>
    </lineage>
</organism>